<comment type="caution">
    <text evidence="5">The sequence shown here is derived from an EMBL/GenBank/DDBJ whole genome shotgun (WGS) entry which is preliminary data.</text>
</comment>
<dbReference type="InterPro" id="IPR029063">
    <property type="entry name" value="SAM-dependent_MTases_sf"/>
</dbReference>
<evidence type="ECO:0000256" key="1">
    <source>
        <dbReference type="ARBA" id="ARBA00022553"/>
    </source>
</evidence>
<dbReference type="GO" id="GO:0032259">
    <property type="term" value="P:methylation"/>
    <property type="evidence" value="ECO:0007669"/>
    <property type="project" value="UniProtKB-KW"/>
</dbReference>
<dbReference type="Pfam" id="PF05724">
    <property type="entry name" value="TPMT"/>
    <property type="match status" value="1"/>
</dbReference>
<keyword evidence="3" id="KW-0808">Transferase</keyword>
<sequence>MIGGWENMWVEGRTLWDLGEATPIVVHLSETGSLPNGRALVPGCGTGYDVVVMANPDRHVIGLELSKTSVERSTKMFTSLPNSKHFSFLKEDFFTWEPTEKFDLIFDYKFFCAIEPEMRPAWAKSMHELLKPDGELITLMYPITDHVGALCLCNPHWKCSKALSIEENPDSIPTRKGKEKLGRWKKIN</sequence>
<reference evidence="5 6" key="1">
    <citation type="submission" date="2020-02" db="EMBL/GenBank/DDBJ databases">
        <authorList>
            <person name="Ma Q."/>
            <person name="Huang Y."/>
            <person name="Song X."/>
            <person name="Pei D."/>
        </authorList>
    </citation>
    <scope>NUCLEOTIDE SEQUENCE [LARGE SCALE GENOMIC DNA]</scope>
    <source>
        <strain evidence="5">Sxm20200214</strain>
        <tissue evidence="5">Leaf</tissue>
    </source>
</reference>
<protein>
    <recommendedName>
        <fullName evidence="7">Thiol methyltransferase 2</fullName>
    </recommendedName>
</protein>
<evidence type="ECO:0000313" key="6">
    <source>
        <dbReference type="Proteomes" id="UP000886595"/>
    </source>
</evidence>
<dbReference type="Proteomes" id="UP000886595">
    <property type="component" value="Unassembled WGS sequence"/>
</dbReference>
<evidence type="ECO:0008006" key="7">
    <source>
        <dbReference type="Google" id="ProtNLM"/>
    </source>
</evidence>
<gene>
    <name evidence="5" type="ORF">Bca52824_008885</name>
</gene>
<dbReference type="InterPro" id="IPR008854">
    <property type="entry name" value="TPMT"/>
</dbReference>
<organism evidence="5 6">
    <name type="scientific">Brassica carinata</name>
    <name type="common">Ethiopian mustard</name>
    <name type="synonym">Abyssinian cabbage</name>
    <dbReference type="NCBI Taxonomy" id="52824"/>
    <lineage>
        <taxon>Eukaryota</taxon>
        <taxon>Viridiplantae</taxon>
        <taxon>Streptophyta</taxon>
        <taxon>Embryophyta</taxon>
        <taxon>Tracheophyta</taxon>
        <taxon>Spermatophyta</taxon>
        <taxon>Magnoliopsida</taxon>
        <taxon>eudicotyledons</taxon>
        <taxon>Gunneridae</taxon>
        <taxon>Pentapetalae</taxon>
        <taxon>rosids</taxon>
        <taxon>malvids</taxon>
        <taxon>Brassicales</taxon>
        <taxon>Brassicaceae</taxon>
        <taxon>Brassiceae</taxon>
        <taxon>Brassica</taxon>
    </lineage>
</organism>
<accession>A0A8X8B9N0</accession>
<keyword evidence="1" id="KW-0597">Phosphoprotein</keyword>
<keyword evidence="4" id="KW-0949">S-adenosyl-L-methionine</keyword>
<dbReference type="Gene3D" id="3.40.50.150">
    <property type="entry name" value="Vaccinia Virus protein VP39"/>
    <property type="match status" value="1"/>
</dbReference>
<dbReference type="PANTHER" id="PTHR32183:SF14">
    <property type="entry name" value="THIOL METHYLTRANSFERASE 2"/>
    <property type="match status" value="1"/>
</dbReference>
<dbReference type="OrthoDB" id="276151at2759"/>
<dbReference type="SUPFAM" id="SSF53335">
    <property type="entry name" value="S-adenosyl-L-methionine-dependent methyltransferases"/>
    <property type="match status" value="1"/>
</dbReference>
<keyword evidence="2" id="KW-0489">Methyltransferase</keyword>
<dbReference type="PANTHER" id="PTHR32183">
    <property type="match status" value="1"/>
</dbReference>
<dbReference type="GO" id="GO:0008757">
    <property type="term" value="F:S-adenosylmethionine-dependent methyltransferase activity"/>
    <property type="evidence" value="ECO:0007669"/>
    <property type="project" value="InterPro"/>
</dbReference>
<evidence type="ECO:0000256" key="3">
    <source>
        <dbReference type="ARBA" id="ARBA00022679"/>
    </source>
</evidence>
<evidence type="ECO:0000256" key="2">
    <source>
        <dbReference type="ARBA" id="ARBA00022603"/>
    </source>
</evidence>
<keyword evidence="6" id="KW-1185">Reference proteome</keyword>
<dbReference type="CDD" id="cd02440">
    <property type="entry name" value="AdoMet_MTases"/>
    <property type="match status" value="1"/>
</dbReference>
<dbReference type="AlphaFoldDB" id="A0A8X8B9N0"/>
<dbReference type="PROSITE" id="PS51585">
    <property type="entry name" value="SAM_MT_TPMT"/>
    <property type="match status" value="1"/>
</dbReference>
<evidence type="ECO:0000256" key="4">
    <source>
        <dbReference type="ARBA" id="ARBA00022691"/>
    </source>
</evidence>
<name>A0A8X8B9N0_BRACI</name>
<proteinExistence type="predicted"/>
<evidence type="ECO:0000313" key="5">
    <source>
        <dbReference type="EMBL" id="KAG2326157.1"/>
    </source>
</evidence>
<dbReference type="EMBL" id="JAAMPC010000002">
    <property type="protein sequence ID" value="KAG2326157.1"/>
    <property type="molecule type" value="Genomic_DNA"/>
</dbReference>